<comment type="pathway">
    <text evidence="4 16">Cofactor biosynthesis; coenzyme A biosynthesis; CoA from (R)-pantothenate: step 1/5.</text>
</comment>
<keyword evidence="9 16" id="KW-0547">Nucleotide-binding</keyword>
<protein>
    <recommendedName>
        <fullName evidence="15 16">Type III pantothenate kinase</fullName>
        <ecNumber evidence="6 16">2.7.1.33</ecNumber>
    </recommendedName>
    <alternativeName>
        <fullName evidence="16">PanK-III</fullName>
    </alternativeName>
    <alternativeName>
        <fullName evidence="16">Pantothenic acid kinase</fullName>
    </alternativeName>
</protein>
<evidence type="ECO:0000256" key="12">
    <source>
        <dbReference type="ARBA" id="ARBA00022958"/>
    </source>
</evidence>
<dbReference type="Proteomes" id="UP000008544">
    <property type="component" value="Chromosome"/>
</dbReference>
<dbReference type="OrthoDB" id="9804707at2"/>
<dbReference type="Gene3D" id="3.30.420.40">
    <property type="match status" value="2"/>
</dbReference>
<dbReference type="STRING" id="477974.Daud_0126"/>
<comment type="similarity">
    <text evidence="14 16">Belongs to the type III pantothenate kinase family.</text>
</comment>
<name>B1I1G9_DESAP</name>
<feature type="binding site" evidence="16">
    <location>
        <begin position="112"/>
        <end position="115"/>
    </location>
    <ligand>
        <name>substrate</name>
    </ligand>
</feature>
<evidence type="ECO:0000313" key="17">
    <source>
        <dbReference type="EMBL" id="ACA58694.1"/>
    </source>
</evidence>
<evidence type="ECO:0000256" key="3">
    <source>
        <dbReference type="ARBA" id="ARBA00004496"/>
    </source>
</evidence>
<dbReference type="InterPro" id="IPR004619">
    <property type="entry name" value="Type_III_PanK"/>
</dbReference>
<comment type="function">
    <text evidence="16">Catalyzes the phosphorylation of pantothenate (Pan), the first step in CoA biosynthesis.</text>
</comment>
<evidence type="ECO:0000256" key="16">
    <source>
        <dbReference type="HAMAP-Rule" id="MF_01274"/>
    </source>
</evidence>
<reference evidence="17 18" key="2">
    <citation type="journal article" date="2008" name="Science">
        <title>Environmental genomics reveals a single-species ecosystem deep within Earth.</title>
        <authorList>
            <person name="Chivian D."/>
            <person name="Brodie E.L."/>
            <person name="Alm E.J."/>
            <person name="Culley D.E."/>
            <person name="Dehal P.S."/>
            <person name="Desantis T.Z."/>
            <person name="Gihring T.M."/>
            <person name="Lapidus A."/>
            <person name="Lin L.H."/>
            <person name="Lowry S.R."/>
            <person name="Moser D.P."/>
            <person name="Richardson P.M."/>
            <person name="Southam G."/>
            <person name="Wanger G."/>
            <person name="Pratt L.M."/>
            <person name="Andersen G.L."/>
            <person name="Hazen T.C."/>
            <person name="Brockman F.J."/>
            <person name="Arkin A.P."/>
            <person name="Onstott T.C."/>
        </authorList>
    </citation>
    <scope>NUCLEOTIDE SEQUENCE [LARGE SCALE GENOMIC DNA]</scope>
    <source>
        <strain evidence="17 18">MP104C</strain>
    </source>
</reference>
<comment type="subcellular location">
    <subcellularLocation>
        <location evidence="3 16">Cytoplasm</location>
    </subcellularLocation>
</comment>
<dbReference type="GO" id="GO:0046872">
    <property type="term" value="F:metal ion binding"/>
    <property type="evidence" value="ECO:0007669"/>
    <property type="project" value="UniProtKB-KW"/>
</dbReference>
<dbReference type="Pfam" id="PF03309">
    <property type="entry name" value="Pan_kinase"/>
    <property type="match status" value="1"/>
</dbReference>
<dbReference type="HOGENOM" id="CLU_066627_1_0_9"/>
<dbReference type="SUPFAM" id="SSF53067">
    <property type="entry name" value="Actin-like ATPase domain"/>
    <property type="match status" value="2"/>
</dbReference>
<dbReference type="UniPathway" id="UPA00241">
    <property type="reaction ID" value="UER00352"/>
</dbReference>
<dbReference type="HAMAP" id="MF_01274">
    <property type="entry name" value="Pantothen_kinase_3"/>
    <property type="match status" value="1"/>
</dbReference>
<evidence type="ECO:0000256" key="6">
    <source>
        <dbReference type="ARBA" id="ARBA00012102"/>
    </source>
</evidence>
<comment type="cofactor">
    <cofactor evidence="16">
        <name>NH4(+)</name>
        <dbReference type="ChEBI" id="CHEBI:28938"/>
    </cofactor>
    <cofactor evidence="16">
        <name>K(+)</name>
        <dbReference type="ChEBI" id="CHEBI:29103"/>
    </cofactor>
    <text evidence="16">A monovalent cation. Ammonium or potassium.</text>
</comment>
<dbReference type="GO" id="GO:0005737">
    <property type="term" value="C:cytoplasm"/>
    <property type="evidence" value="ECO:0007669"/>
    <property type="project" value="UniProtKB-SubCell"/>
</dbReference>
<keyword evidence="18" id="KW-1185">Reference proteome</keyword>
<evidence type="ECO:0000256" key="11">
    <source>
        <dbReference type="ARBA" id="ARBA00022840"/>
    </source>
</evidence>
<sequence>MDNVKTILVVDVGNTNIVLGVYAGENLLAHWRLSTKRQWTADEFGILLKQLLLDRGLKASDIQAAVVSSVVPPLNTTVDQACRHYFGVPPLLVGPGVKTGMPIRYENPREVGADRIVNAIAAQERYGRPLILVDFGTATTFCAISTRGEYLGGIIAPGISISCEALFERAAKLPRVELVRPPTIIGRNTVQSIQSGIIYGYAGLVDAIVRRMRTEMEGTPRVVATGGLAELIAQETETVEVVDPLLTLLGLRLVYERNLPPA</sequence>
<proteinExistence type="inferred from homology"/>
<keyword evidence="7 16" id="KW-0963">Cytoplasm</keyword>
<keyword evidence="10 16" id="KW-0418">Kinase</keyword>
<dbReference type="CDD" id="cd24015">
    <property type="entry name" value="ASKHA_NBD_PanK-III"/>
    <property type="match status" value="1"/>
</dbReference>
<dbReference type="NCBIfam" id="NF009848">
    <property type="entry name" value="PRK13318.1-6"/>
    <property type="match status" value="1"/>
</dbReference>
<dbReference type="PANTHER" id="PTHR34265">
    <property type="entry name" value="TYPE III PANTOTHENATE KINASE"/>
    <property type="match status" value="1"/>
</dbReference>
<evidence type="ECO:0000256" key="10">
    <source>
        <dbReference type="ARBA" id="ARBA00022777"/>
    </source>
</evidence>
<evidence type="ECO:0000256" key="4">
    <source>
        <dbReference type="ARBA" id="ARBA00005225"/>
    </source>
</evidence>
<feature type="binding site" evidence="16">
    <location>
        <position position="137"/>
    </location>
    <ligand>
        <name>ATP</name>
        <dbReference type="ChEBI" id="CHEBI:30616"/>
    </ligand>
</feature>
<evidence type="ECO:0000256" key="5">
    <source>
        <dbReference type="ARBA" id="ARBA00011738"/>
    </source>
</evidence>
<feature type="binding site" evidence="16">
    <location>
        <position position="105"/>
    </location>
    <ligand>
        <name>substrate</name>
    </ligand>
</feature>
<accession>B1I1G9</accession>
<feature type="active site" description="Proton acceptor" evidence="16">
    <location>
        <position position="114"/>
    </location>
</feature>
<evidence type="ECO:0000256" key="2">
    <source>
        <dbReference type="ARBA" id="ARBA00001958"/>
    </source>
</evidence>
<reference evidence="18" key="1">
    <citation type="submission" date="2007-10" db="EMBL/GenBank/DDBJ databases">
        <title>Complete sequence of chromosome of Desulforudis audaxviator MP104C.</title>
        <authorList>
            <person name="Copeland A."/>
            <person name="Lucas S."/>
            <person name="Lapidus A."/>
            <person name="Barry K."/>
            <person name="Glavina del Rio T."/>
            <person name="Dalin E."/>
            <person name="Tice H."/>
            <person name="Bruce D."/>
            <person name="Pitluck S."/>
            <person name="Lowry S.R."/>
            <person name="Larimer F."/>
            <person name="Land M.L."/>
            <person name="Hauser L."/>
            <person name="Kyrpides N."/>
            <person name="Ivanova N.N."/>
            <person name="Richardson P."/>
        </authorList>
    </citation>
    <scope>NUCLEOTIDE SEQUENCE [LARGE SCALE GENOMIC DNA]</scope>
    <source>
        <strain evidence="18">MP104C</strain>
    </source>
</reference>
<gene>
    <name evidence="16" type="primary">coaX</name>
    <name evidence="17" type="ordered locus">Daud_0126</name>
</gene>
<evidence type="ECO:0000256" key="7">
    <source>
        <dbReference type="ARBA" id="ARBA00022490"/>
    </source>
</evidence>
<evidence type="ECO:0000256" key="15">
    <source>
        <dbReference type="ARBA" id="ARBA00040883"/>
    </source>
</evidence>
<dbReference type="InterPro" id="IPR043129">
    <property type="entry name" value="ATPase_NBD"/>
</dbReference>
<dbReference type="AlphaFoldDB" id="B1I1G9"/>
<dbReference type="GO" id="GO:0005524">
    <property type="term" value="F:ATP binding"/>
    <property type="evidence" value="ECO:0007669"/>
    <property type="project" value="UniProtKB-UniRule"/>
</dbReference>
<dbReference type="EMBL" id="CP000860">
    <property type="protein sequence ID" value="ACA58694.1"/>
    <property type="molecule type" value="Genomic_DNA"/>
</dbReference>
<keyword evidence="16" id="KW-0479">Metal-binding</keyword>
<comment type="catalytic activity">
    <reaction evidence="1 16">
        <text>(R)-pantothenate + ATP = (R)-4'-phosphopantothenate + ADP + H(+)</text>
        <dbReference type="Rhea" id="RHEA:16373"/>
        <dbReference type="ChEBI" id="CHEBI:10986"/>
        <dbReference type="ChEBI" id="CHEBI:15378"/>
        <dbReference type="ChEBI" id="CHEBI:29032"/>
        <dbReference type="ChEBI" id="CHEBI:30616"/>
        <dbReference type="ChEBI" id="CHEBI:456216"/>
        <dbReference type="EC" id="2.7.1.33"/>
    </reaction>
</comment>
<keyword evidence="11 16" id="KW-0067">ATP-binding</keyword>
<dbReference type="GO" id="GO:0015937">
    <property type="term" value="P:coenzyme A biosynthetic process"/>
    <property type="evidence" value="ECO:0007669"/>
    <property type="project" value="UniProtKB-UniRule"/>
</dbReference>
<dbReference type="NCBIfam" id="NF009847">
    <property type="entry name" value="PRK13318.1-5"/>
    <property type="match status" value="1"/>
</dbReference>
<dbReference type="KEGG" id="dau:Daud_0126"/>
<dbReference type="RefSeq" id="WP_012301288.1">
    <property type="nucleotide sequence ID" value="NC_010424.1"/>
</dbReference>
<evidence type="ECO:0000256" key="13">
    <source>
        <dbReference type="ARBA" id="ARBA00022993"/>
    </source>
</evidence>
<keyword evidence="12 16" id="KW-0630">Potassium</keyword>
<organism evidence="17 18">
    <name type="scientific">Desulforudis audaxviator (strain MP104C)</name>
    <dbReference type="NCBI Taxonomy" id="477974"/>
    <lineage>
        <taxon>Bacteria</taxon>
        <taxon>Bacillati</taxon>
        <taxon>Bacillota</taxon>
        <taxon>Clostridia</taxon>
        <taxon>Thermoanaerobacterales</taxon>
        <taxon>Candidatus Desulforudaceae</taxon>
        <taxon>Candidatus Desulforudis</taxon>
    </lineage>
</organism>
<dbReference type="EC" id="2.7.1.33" evidence="6 16"/>
<dbReference type="GO" id="GO:0004594">
    <property type="term" value="F:pantothenate kinase activity"/>
    <property type="evidence" value="ECO:0007669"/>
    <property type="project" value="UniProtKB-UniRule"/>
</dbReference>
<keyword evidence="8 16" id="KW-0808">Transferase</keyword>
<dbReference type="eggNOG" id="COG1521">
    <property type="taxonomic scope" value="Bacteria"/>
</dbReference>
<feature type="binding site" evidence="16">
    <location>
        <begin position="11"/>
        <end position="18"/>
    </location>
    <ligand>
        <name>ATP</name>
        <dbReference type="ChEBI" id="CHEBI:30616"/>
    </ligand>
</feature>
<evidence type="ECO:0000256" key="9">
    <source>
        <dbReference type="ARBA" id="ARBA00022741"/>
    </source>
</evidence>
<feature type="binding site" evidence="16">
    <location>
        <position position="134"/>
    </location>
    <ligand>
        <name>K(+)</name>
        <dbReference type="ChEBI" id="CHEBI:29103"/>
    </ligand>
</feature>
<evidence type="ECO:0000313" key="18">
    <source>
        <dbReference type="Proteomes" id="UP000008544"/>
    </source>
</evidence>
<keyword evidence="13 16" id="KW-0173">Coenzyme A biosynthesis</keyword>
<comment type="subunit">
    <text evidence="5 16">Homodimer.</text>
</comment>
<evidence type="ECO:0000256" key="8">
    <source>
        <dbReference type="ARBA" id="ARBA00022679"/>
    </source>
</evidence>
<evidence type="ECO:0000256" key="1">
    <source>
        <dbReference type="ARBA" id="ARBA00001206"/>
    </source>
</evidence>
<dbReference type="NCBIfam" id="NF009855">
    <property type="entry name" value="PRK13321.1"/>
    <property type="match status" value="1"/>
</dbReference>
<evidence type="ECO:0000256" key="14">
    <source>
        <dbReference type="ARBA" id="ARBA00038036"/>
    </source>
</evidence>
<dbReference type="PANTHER" id="PTHR34265:SF1">
    <property type="entry name" value="TYPE III PANTOTHENATE KINASE"/>
    <property type="match status" value="1"/>
</dbReference>
<dbReference type="NCBIfam" id="TIGR00671">
    <property type="entry name" value="baf"/>
    <property type="match status" value="1"/>
</dbReference>
<feature type="binding site" evidence="16">
    <location>
        <position position="189"/>
    </location>
    <ligand>
        <name>substrate</name>
    </ligand>
</feature>
<comment type="cofactor">
    <cofactor evidence="2">
        <name>K(+)</name>
        <dbReference type="ChEBI" id="CHEBI:29103"/>
    </cofactor>
</comment>